<evidence type="ECO:0000313" key="1">
    <source>
        <dbReference type="EMBL" id="SHJ45754.1"/>
    </source>
</evidence>
<organism evidence="1 2">
    <name type="scientific">Desulfofundulus thermosubterraneus DSM 16057</name>
    <dbReference type="NCBI Taxonomy" id="1121432"/>
    <lineage>
        <taxon>Bacteria</taxon>
        <taxon>Bacillati</taxon>
        <taxon>Bacillota</taxon>
        <taxon>Clostridia</taxon>
        <taxon>Eubacteriales</taxon>
        <taxon>Peptococcaceae</taxon>
        <taxon>Desulfofundulus</taxon>
    </lineage>
</organism>
<accession>A0A1M6JGG6</accession>
<name>A0A1M6JGG6_9FIRM</name>
<dbReference type="AlphaFoldDB" id="A0A1M6JGG6"/>
<proteinExistence type="predicted"/>
<dbReference type="STRING" id="1121432.SAMN02745219_02609"/>
<dbReference type="EMBL" id="FQZM01000035">
    <property type="protein sequence ID" value="SHJ45754.1"/>
    <property type="molecule type" value="Genomic_DNA"/>
</dbReference>
<keyword evidence="2" id="KW-1185">Reference proteome</keyword>
<evidence type="ECO:0000313" key="2">
    <source>
        <dbReference type="Proteomes" id="UP000184529"/>
    </source>
</evidence>
<sequence length="46" mass="5227">MVSYGRSCRLSAVSVNKHYKPKRCPRCGSVFVPLSGRALYCFSCRR</sequence>
<dbReference type="Proteomes" id="UP000184529">
    <property type="component" value="Unassembled WGS sequence"/>
</dbReference>
<protein>
    <submittedName>
        <fullName evidence="1">Uncharacterized protein</fullName>
    </submittedName>
</protein>
<reference evidence="2" key="1">
    <citation type="submission" date="2016-11" db="EMBL/GenBank/DDBJ databases">
        <authorList>
            <person name="Varghese N."/>
            <person name="Submissions S."/>
        </authorList>
    </citation>
    <scope>NUCLEOTIDE SEQUENCE [LARGE SCALE GENOMIC DNA]</scope>
    <source>
        <strain evidence="2">DSM 16057</strain>
    </source>
</reference>
<gene>
    <name evidence="1" type="ORF">SAMN02745219_02609</name>
</gene>